<dbReference type="NCBIfam" id="TIGR02519">
    <property type="entry name" value="pilus_MshL"/>
    <property type="match status" value="1"/>
</dbReference>
<dbReference type="GO" id="GO:0009306">
    <property type="term" value="P:protein secretion"/>
    <property type="evidence" value="ECO:0007669"/>
    <property type="project" value="InterPro"/>
</dbReference>
<dbReference type="GO" id="GO:0019867">
    <property type="term" value="C:outer membrane"/>
    <property type="evidence" value="ECO:0007669"/>
    <property type="project" value="InterPro"/>
</dbReference>
<dbReference type="Proteomes" id="UP000031572">
    <property type="component" value="Unassembled WGS sequence"/>
</dbReference>
<dbReference type="GO" id="GO:0009297">
    <property type="term" value="P:pilus assembly"/>
    <property type="evidence" value="ECO:0007669"/>
    <property type="project" value="InterPro"/>
</dbReference>
<dbReference type="InterPro" id="IPR011662">
    <property type="entry name" value="Secretin/TonB_short_N"/>
</dbReference>
<name>A0A0C1Y5K7_9BURK</name>
<keyword evidence="2" id="KW-0472">Membrane</keyword>
<dbReference type="Pfam" id="PF07655">
    <property type="entry name" value="Secretin_N_2"/>
    <property type="match status" value="1"/>
</dbReference>
<evidence type="ECO:0000256" key="1">
    <source>
        <dbReference type="ARBA" id="ARBA00022448"/>
    </source>
</evidence>
<keyword evidence="3" id="KW-0998">Cell outer membrane</keyword>
<protein>
    <submittedName>
        <fullName evidence="6">General secretion pathway protein GspD</fullName>
    </submittedName>
</protein>
<accession>A0A0C1Y5K7</accession>
<dbReference type="Pfam" id="PF00263">
    <property type="entry name" value="Secretin"/>
    <property type="match status" value="1"/>
</dbReference>
<feature type="compositionally biased region" description="Polar residues" evidence="4">
    <location>
        <begin position="165"/>
        <end position="201"/>
    </location>
</feature>
<dbReference type="SMART" id="SM00965">
    <property type="entry name" value="STN"/>
    <property type="match status" value="1"/>
</dbReference>
<sequence length="584" mass="61530">MQKSLSIIIALSLLGCAAPSSKRATYDLIAVEMEKAAESTSRHATPDAVSSALLPPIKIEVPKPRAPQEERFSLALNNVPAGQFFAAIASGTRYSMLVHPEVTGTISANLKDVTLFEALDAIRELYGYDYDVNGTRIYIKPPTLQTRVFSVNYLTANRRGTSDIRVTSGSVSDSSLGGATASTQGALPGSTNPGISTQTLNSSKISTTSSSDFWGELKASLEAIVGNKEGRSVVISPQSGVVLVRAMWDEMKNVNAYLKAAQLAVDRQVILEAKILEVQLNDSFQSGINWASFASFAGIDNNRVAAGFLAPGTKLSSAAQSNTLTTTVPTTNPNTGASGNAAITANTSLDMSVVGGAAGSLFGLAFQTNNFAALISFLETQGNVHVLSSPRIATLNNQKAVLKVGKDEFFVTNISSTTSTTGTTSSITPSVTVQPFFSGVALDVTPQIDEEGNIILHVHPSVSNVTTVDKPLNLGTAGSFSLPLASSTVSETDSVVRGRDGQIVALGGLMRQASTSERSQVPGVGDVPVLGGLFRNTNQISQKRELVILLKPTIVQGNAWNQDVTEAQRRIQALEPRDGAVELR</sequence>
<feature type="region of interest" description="Disordered" evidence="4">
    <location>
        <begin position="165"/>
        <end position="203"/>
    </location>
</feature>
<keyword evidence="7" id="KW-1185">Reference proteome</keyword>
<evidence type="ECO:0000256" key="2">
    <source>
        <dbReference type="ARBA" id="ARBA00023136"/>
    </source>
</evidence>
<evidence type="ECO:0000256" key="4">
    <source>
        <dbReference type="SAM" id="MobiDB-lite"/>
    </source>
</evidence>
<evidence type="ECO:0000313" key="7">
    <source>
        <dbReference type="Proteomes" id="UP000031572"/>
    </source>
</evidence>
<dbReference type="PANTHER" id="PTHR30332:SF17">
    <property type="entry name" value="TYPE IV PILIATION SYSTEM PROTEIN DR_0774-RELATED"/>
    <property type="match status" value="1"/>
</dbReference>
<dbReference type="PANTHER" id="PTHR30332">
    <property type="entry name" value="PROBABLE GENERAL SECRETION PATHWAY PROTEIN D"/>
    <property type="match status" value="1"/>
</dbReference>
<evidence type="ECO:0000256" key="3">
    <source>
        <dbReference type="ARBA" id="ARBA00023237"/>
    </source>
</evidence>
<feature type="domain" description="Secretin/TonB short N-terminal" evidence="5">
    <location>
        <begin position="94"/>
        <end position="142"/>
    </location>
</feature>
<dbReference type="AlphaFoldDB" id="A0A0C1Y5K7"/>
<dbReference type="InterPro" id="IPR013358">
    <property type="entry name" value="Pilus_biogenesis_MshL"/>
</dbReference>
<dbReference type="Gene3D" id="3.30.1370.130">
    <property type="match status" value="1"/>
</dbReference>
<dbReference type="GO" id="GO:0015627">
    <property type="term" value="C:type II protein secretion system complex"/>
    <property type="evidence" value="ECO:0007669"/>
    <property type="project" value="TreeGrafter"/>
</dbReference>
<dbReference type="InterPro" id="IPR004846">
    <property type="entry name" value="T2SS/T3SS_dom"/>
</dbReference>
<evidence type="ECO:0000259" key="5">
    <source>
        <dbReference type="SMART" id="SM00965"/>
    </source>
</evidence>
<dbReference type="PRINTS" id="PR00811">
    <property type="entry name" value="BCTERIALGSPD"/>
</dbReference>
<dbReference type="EMBL" id="JWJG01000028">
    <property type="protein sequence ID" value="KIF82283.1"/>
    <property type="molecule type" value="Genomic_DNA"/>
</dbReference>
<dbReference type="InterPro" id="IPR050810">
    <property type="entry name" value="Bact_Secretion_Sys_Channel"/>
</dbReference>
<dbReference type="PROSITE" id="PS51257">
    <property type="entry name" value="PROKAR_LIPOPROTEIN"/>
    <property type="match status" value="1"/>
</dbReference>
<dbReference type="RefSeq" id="WP_040040956.1">
    <property type="nucleotide sequence ID" value="NZ_JWJG01000028.1"/>
</dbReference>
<organism evidence="6 7">
    <name type="scientific">Noviherbaspirillum autotrophicum</name>
    <dbReference type="NCBI Taxonomy" id="709839"/>
    <lineage>
        <taxon>Bacteria</taxon>
        <taxon>Pseudomonadati</taxon>
        <taxon>Pseudomonadota</taxon>
        <taxon>Betaproteobacteria</taxon>
        <taxon>Burkholderiales</taxon>
        <taxon>Oxalobacteraceae</taxon>
        <taxon>Noviherbaspirillum</taxon>
    </lineage>
</organism>
<dbReference type="STRING" id="709839.TSA66_18090"/>
<gene>
    <name evidence="6" type="ORF">TSA66_18090</name>
</gene>
<dbReference type="InterPro" id="IPR011514">
    <property type="entry name" value="Secretin_N_2"/>
</dbReference>
<proteinExistence type="predicted"/>
<comment type="caution">
    <text evidence="6">The sequence shown here is derived from an EMBL/GenBank/DDBJ whole genome shotgun (WGS) entry which is preliminary data.</text>
</comment>
<dbReference type="OrthoDB" id="9779724at2"/>
<dbReference type="InterPro" id="IPR001775">
    <property type="entry name" value="GspD/PilQ"/>
</dbReference>
<reference evidence="6 7" key="1">
    <citation type="submission" date="2014-12" db="EMBL/GenBank/DDBJ databases">
        <title>Denitrispirillum autotrophicum gen. nov., sp. nov., Denitrifying, Facultatively Autotrophic Bacteria Isolated from Rice Paddy Soil.</title>
        <authorList>
            <person name="Ishii S."/>
            <person name="Ashida N."/>
            <person name="Ohno H."/>
            <person name="Otsuka S."/>
            <person name="Yokota A."/>
            <person name="Senoo K."/>
        </authorList>
    </citation>
    <scope>NUCLEOTIDE SEQUENCE [LARGE SCALE GENOMIC DNA]</scope>
    <source>
        <strain evidence="6 7">TSA66</strain>
    </source>
</reference>
<keyword evidence="1" id="KW-0813">Transport</keyword>
<evidence type="ECO:0000313" key="6">
    <source>
        <dbReference type="EMBL" id="KIF82283.1"/>
    </source>
</evidence>